<protein>
    <submittedName>
        <fullName evidence="3">Aminotransferase class V-fold PLP-dependent enzyme</fullName>
    </submittedName>
</protein>
<dbReference type="GO" id="GO:0008483">
    <property type="term" value="F:transaminase activity"/>
    <property type="evidence" value="ECO:0007669"/>
    <property type="project" value="UniProtKB-KW"/>
</dbReference>
<evidence type="ECO:0000313" key="4">
    <source>
        <dbReference type="Proteomes" id="UP000440224"/>
    </source>
</evidence>
<proteinExistence type="predicted"/>
<dbReference type="EMBL" id="WJIE01000003">
    <property type="protein sequence ID" value="MRG92841.1"/>
    <property type="molecule type" value="Genomic_DNA"/>
</dbReference>
<evidence type="ECO:0000313" key="3">
    <source>
        <dbReference type="EMBL" id="MRG92841.1"/>
    </source>
</evidence>
<keyword evidence="4" id="KW-1185">Reference proteome</keyword>
<dbReference type="PANTHER" id="PTHR43586:SF15">
    <property type="entry name" value="BLR3095 PROTEIN"/>
    <property type="match status" value="1"/>
</dbReference>
<dbReference type="InterPro" id="IPR015422">
    <property type="entry name" value="PyrdxlP-dep_Trfase_small"/>
</dbReference>
<feature type="domain" description="Aminotransferase class V" evidence="2">
    <location>
        <begin position="65"/>
        <end position="366"/>
    </location>
</feature>
<sequence length="412" mass="45148">MSRDGDVKFTAKLGDREHFPDLEPLVYCNHAAISPPSWPVRRAMQNAIVDWGRRGAQAFGTYGAQRSRLREKLARLVGASAEEIAFVPNTSTGVTAIALSLPWKRGDRVILFEGEFPANVTPWRRAAELFGLEAVFLPLADFQESDERGLGRLTEELAKGARLVAVSAVQFRSGLRMPIGEMAALCHAQGAELFVDGIQATGAVPVDVRALGVDYWASGGHKWLMGPEGTGMLYVRKERIEALDPHVAGWLSHEDAVRFLLEGPGHMRYDRPFKKRADVFEVGCINAIGLVGLEAAVDLVAELGVAEIFTHVVRWGDVVEEGLVERGFKSLRAPEVKRRSGILSVLPPEDVDVVALHRALLQRGISTAIPDGVLRLSPHWPNNVDEAEQVILSAEDALAELRGAPRPRSDDW</sequence>
<keyword evidence="3" id="KW-0032">Aminotransferase</keyword>
<organism evidence="3 4">
    <name type="scientific">Polyangium spumosum</name>
    <dbReference type="NCBI Taxonomy" id="889282"/>
    <lineage>
        <taxon>Bacteria</taxon>
        <taxon>Pseudomonadati</taxon>
        <taxon>Myxococcota</taxon>
        <taxon>Polyangia</taxon>
        <taxon>Polyangiales</taxon>
        <taxon>Polyangiaceae</taxon>
        <taxon>Polyangium</taxon>
    </lineage>
</organism>
<dbReference type="InterPro" id="IPR015421">
    <property type="entry name" value="PyrdxlP-dep_Trfase_major"/>
</dbReference>
<dbReference type="Pfam" id="PF00266">
    <property type="entry name" value="Aminotran_5"/>
    <property type="match status" value="1"/>
</dbReference>
<dbReference type="Proteomes" id="UP000440224">
    <property type="component" value="Unassembled WGS sequence"/>
</dbReference>
<dbReference type="InterPro" id="IPR015424">
    <property type="entry name" value="PyrdxlP-dep_Trfase"/>
</dbReference>
<evidence type="ECO:0000259" key="2">
    <source>
        <dbReference type="Pfam" id="PF00266"/>
    </source>
</evidence>
<dbReference type="InterPro" id="IPR000192">
    <property type="entry name" value="Aminotrans_V_dom"/>
</dbReference>
<name>A0A6N7PVK2_9BACT</name>
<dbReference type="AlphaFoldDB" id="A0A6N7PVK2"/>
<dbReference type="Gene3D" id="3.40.640.10">
    <property type="entry name" value="Type I PLP-dependent aspartate aminotransferase-like (Major domain)"/>
    <property type="match status" value="1"/>
</dbReference>
<dbReference type="Gene3D" id="3.90.1150.10">
    <property type="entry name" value="Aspartate Aminotransferase, domain 1"/>
    <property type="match status" value="1"/>
</dbReference>
<dbReference type="PANTHER" id="PTHR43586">
    <property type="entry name" value="CYSTEINE DESULFURASE"/>
    <property type="match status" value="1"/>
</dbReference>
<keyword evidence="1" id="KW-0663">Pyridoxal phosphate</keyword>
<dbReference type="OrthoDB" id="9808002at2"/>
<gene>
    <name evidence="3" type="ORF">GF068_13000</name>
</gene>
<dbReference type="SUPFAM" id="SSF53383">
    <property type="entry name" value="PLP-dependent transferases"/>
    <property type="match status" value="1"/>
</dbReference>
<accession>A0A6N7PVK2</accession>
<comment type="caution">
    <text evidence="3">The sequence shown here is derived from an EMBL/GenBank/DDBJ whole genome shotgun (WGS) entry which is preliminary data.</text>
</comment>
<reference evidence="3 4" key="1">
    <citation type="submission" date="2019-10" db="EMBL/GenBank/DDBJ databases">
        <title>A soil myxobacterium in the family Polyangiaceae.</title>
        <authorList>
            <person name="Li Y."/>
            <person name="Wang J."/>
        </authorList>
    </citation>
    <scope>NUCLEOTIDE SEQUENCE [LARGE SCALE GENOMIC DNA]</scope>
    <source>
        <strain evidence="3 4">DSM 14734</strain>
    </source>
</reference>
<evidence type="ECO:0000256" key="1">
    <source>
        <dbReference type="ARBA" id="ARBA00022898"/>
    </source>
</evidence>
<dbReference type="RefSeq" id="WP_153819666.1">
    <property type="nucleotide sequence ID" value="NZ_WJIE01000003.1"/>
</dbReference>
<keyword evidence="3" id="KW-0808">Transferase</keyword>